<dbReference type="InterPro" id="IPR037066">
    <property type="entry name" value="Plug_dom_sf"/>
</dbReference>
<keyword evidence="12 18" id="KW-0675">Receptor</keyword>
<dbReference type="FunFam" id="2.170.130.10:FF:000010">
    <property type="entry name" value="Ferripyoverdine receptor"/>
    <property type="match status" value="1"/>
</dbReference>
<accession>A0A399MBA6</accession>
<dbReference type="PANTHER" id="PTHR32552:SF74">
    <property type="entry name" value="HYDROXAMATE SIDEROPHORE RECEPTOR FHUE"/>
    <property type="match status" value="1"/>
</dbReference>
<keyword evidence="6 14" id="KW-0812">Transmembrane</keyword>
<dbReference type="Pfam" id="PF07660">
    <property type="entry name" value="STN"/>
    <property type="match status" value="1"/>
</dbReference>
<dbReference type="InterPro" id="IPR011662">
    <property type="entry name" value="Secretin/TonB_short_N"/>
</dbReference>
<reference evidence="18 19" key="1">
    <citation type="submission" date="2018-08" db="EMBL/GenBank/DDBJ databases">
        <title>Draft genome sequence of the cyanotroph, Pseudomonas monteilii BCN3.</title>
        <authorList>
            <person name="Jones L.B."/>
            <person name="Kunz D.A."/>
        </authorList>
    </citation>
    <scope>NUCLEOTIDE SEQUENCE [LARGE SCALE GENOMIC DNA]</scope>
    <source>
        <strain evidence="18 19">BCN3</strain>
    </source>
</reference>
<proteinExistence type="inferred from homology"/>
<evidence type="ECO:0000256" key="7">
    <source>
        <dbReference type="ARBA" id="ARBA00022729"/>
    </source>
</evidence>
<dbReference type="GO" id="GO:0009279">
    <property type="term" value="C:cell outer membrane"/>
    <property type="evidence" value="ECO:0007669"/>
    <property type="project" value="UniProtKB-SubCell"/>
</dbReference>
<evidence type="ECO:0000313" key="19">
    <source>
        <dbReference type="Proteomes" id="UP000265875"/>
    </source>
</evidence>
<dbReference type="InterPro" id="IPR036942">
    <property type="entry name" value="Beta-barrel_TonB_sf"/>
</dbReference>
<evidence type="ECO:0000256" key="10">
    <source>
        <dbReference type="ARBA" id="ARBA00023077"/>
    </source>
</evidence>
<dbReference type="CDD" id="cd01347">
    <property type="entry name" value="ligand_gated_channel"/>
    <property type="match status" value="1"/>
</dbReference>
<keyword evidence="3 14" id="KW-0813">Transport</keyword>
<keyword evidence="4 14" id="KW-1134">Transmembrane beta strand</keyword>
<dbReference type="Gene3D" id="2.40.170.20">
    <property type="entry name" value="TonB-dependent receptor, beta-barrel domain"/>
    <property type="match status" value="1"/>
</dbReference>
<evidence type="ECO:0000256" key="14">
    <source>
        <dbReference type="PROSITE-ProRule" id="PRU01360"/>
    </source>
</evidence>
<dbReference type="Proteomes" id="UP000265875">
    <property type="component" value="Unassembled WGS sequence"/>
</dbReference>
<keyword evidence="9" id="KW-0406">Ion transport</keyword>
<evidence type="ECO:0000256" key="4">
    <source>
        <dbReference type="ARBA" id="ARBA00022452"/>
    </source>
</evidence>
<dbReference type="InterPro" id="IPR039426">
    <property type="entry name" value="TonB-dep_rcpt-like"/>
</dbReference>
<evidence type="ECO:0000256" key="9">
    <source>
        <dbReference type="ARBA" id="ARBA00023065"/>
    </source>
</evidence>
<dbReference type="PROSITE" id="PS52016">
    <property type="entry name" value="TONB_DEPENDENT_REC_3"/>
    <property type="match status" value="1"/>
</dbReference>
<dbReference type="PANTHER" id="PTHR32552">
    <property type="entry name" value="FERRICHROME IRON RECEPTOR-RELATED"/>
    <property type="match status" value="1"/>
</dbReference>
<dbReference type="GO" id="GO:0015891">
    <property type="term" value="P:siderophore transport"/>
    <property type="evidence" value="ECO:0007669"/>
    <property type="project" value="InterPro"/>
</dbReference>
<dbReference type="SMART" id="SM00965">
    <property type="entry name" value="STN"/>
    <property type="match status" value="1"/>
</dbReference>
<evidence type="ECO:0000256" key="11">
    <source>
        <dbReference type="ARBA" id="ARBA00023136"/>
    </source>
</evidence>
<dbReference type="InterPro" id="IPR000531">
    <property type="entry name" value="Beta-barrel_TonB"/>
</dbReference>
<evidence type="ECO:0000256" key="3">
    <source>
        <dbReference type="ARBA" id="ARBA00022448"/>
    </source>
</evidence>
<dbReference type="SUPFAM" id="SSF56935">
    <property type="entry name" value="Porins"/>
    <property type="match status" value="1"/>
</dbReference>
<keyword evidence="13 14" id="KW-0998">Cell outer membrane</keyword>
<dbReference type="Pfam" id="PF00593">
    <property type="entry name" value="TonB_dep_Rec_b-barrel"/>
    <property type="match status" value="1"/>
</dbReference>
<dbReference type="RefSeq" id="WP_119369303.1">
    <property type="nucleotide sequence ID" value="NZ_QWLL01000016.1"/>
</dbReference>
<name>A0A399MBA6_9PSED</name>
<organism evidence="18 19">
    <name type="scientific">Pseudomonas monteilii</name>
    <dbReference type="NCBI Taxonomy" id="76759"/>
    <lineage>
        <taxon>Bacteria</taxon>
        <taxon>Pseudomonadati</taxon>
        <taxon>Pseudomonadota</taxon>
        <taxon>Gammaproteobacteria</taxon>
        <taxon>Pseudomonadales</taxon>
        <taxon>Pseudomonadaceae</taxon>
        <taxon>Pseudomonas</taxon>
    </lineage>
</organism>
<keyword evidence="10 15" id="KW-0798">TonB box</keyword>
<dbReference type="AlphaFoldDB" id="A0A399MBA6"/>
<protein>
    <submittedName>
        <fullName evidence="18">TonB-dependent siderophore receptor</fullName>
    </submittedName>
</protein>
<dbReference type="GO" id="GO:0038023">
    <property type="term" value="F:signaling receptor activity"/>
    <property type="evidence" value="ECO:0007669"/>
    <property type="project" value="InterPro"/>
</dbReference>
<evidence type="ECO:0000256" key="6">
    <source>
        <dbReference type="ARBA" id="ARBA00022692"/>
    </source>
</evidence>
<evidence type="ECO:0000256" key="15">
    <source>
        <dbReference type="RuleBase" id="RU003357"/>
    </source>
</evidence>
<evidence type="ECO:0000256" key="12">
    <source>
        <dbReference type="ARBA" id="ARBA00023170"/>
    </source>
</evidence>
<evidence type="ECO:0000256" key="16">
    <source>
        <dbReference type="SAM" id="SignalP"/>
    </source>
</evidence>
<dbReference type="EMBL" id="QWLL01000016">
    <property type="protein sequence ID" value="RII78489.1"/>
    <property type="molecule type" value="Genomic_DNA"/>
</dbReference>
<comment type="subcellular location">
    <subcellularLocation>
        <location evidence="1 14">Cell outer membrane</location>
        <topology evidence="1 14">Multi-pass membrane protein</topology>
    </subcellularLocation>
</comment>
<evidence type="ECO:0000256" key="1">
    <source>
        <dbReference type="ARBA" id="ARBA00004571"/>
    </source>
</evidence>
<keyword evidence="5" id="KW-0410">Iron transport</keyword>
<dbReference type="Gene3D" id="3.55.50.30">
    <property type="match status" value="1"/>
</dbReference>
<comment type="caution">
    <text evidence="18">The sequence shown here is derived from an EMBL/GenBank/DDBJ whole genome shotgun (WGS) entry which is preliminary data.</text>
</comment>
<keyword evidence="7 16" id="KW-0732">Signal</keyword>
<feature type="domain" description="Secretin/TonB short N-terminal" evidence="17">
    <location>
        <begin position="66"/>
        <end position="116"/>
    </location>
</feature>
<dbReference type="Pfam" id="PF07715">
    <property type="entry name" value="Plug"/>
    <property type="match status" value="1"/>
</dbReference>
<evidence type="ECO:0000256" key="5">
    <source>
        <dbReference type="ARBA" id="ARBA00022496"/>
    </source>
</evidence>
<dbReference type="NCBIfam" id="TIGR01783">
    <property type="entry name" value="TonB-siderophor"/>
    <property type="match status" value="1"/>
</dbReference>
<dbReference type="InterPro" id="IPR012910">
    <property type="entry name" value="Plug_dom"/>
</dbReference>
<feature type="chain" id="PRO_5017263471" evidence="16">
    <location>
        <begin position="40"/>
        <end position="804"/>
    </location>
</feature>
<keyword evidence="8" id="KW-0408">Iron</keyword>
<dbReference type="InterPro" id="IPR010105">
    <property type="entry name" value="TonB_sidphr_rcpt"/>
</dbReference>
<feature type="signal peptide" evidence="16">
    <location>
        <begin position="1"/>
        <end position="39"/>
    </location>
</feature>
<dbReference type="Gene3D" id="2.170.130.10">
    <property type="entry name" value="TonB-dependent receptor, plug domain"/>
    <property type="match status" value="1"/>
</dbReference>
<evidence type="ECO:0000256" key="13">
    <source>
        <dbReference type="ARBA" id="ARBA00023237"/>
    </source>
</evidence>
<evidence type="ECO:0000313" key="18">
    <source>
        <dbReference type="EMBL" id="RII78489.1"/>
    </source>
</evidence>
<evidence type="ECO:0000256" key="8">
    <source>
        <dbReference type="ARBA" id="ARBA00023004"/>
    </source>
</evidence>
<keyword evidence="11 14" id="KW-0472">Membrane</keyword>
<comment type="similarity">
    <text evidence="2 14 15">Belongs to the TonB-dependent receptor family.</text>
</comment>
<dbReference type="GO" id="GO:0015344">
    <property type="term" value="F:siderophore uptake transmembrane transporter activity"/>
    <property type="evidence" value="ECO:0007669"/>
    <property type="project" value="TreeGrafter"/>
</dbReference>
<sequence length="804" mass="89068">MPIHLRLNHLTRALGLRRAFNAQLPALALSLALPLAAQAQDQQLTLNIPAQPLSSALKAFAEQTDVQVLYEPDAVQNLRSGALNGRYNLDESVRVLLRESGLRYQLRDNTLTLQAAYEGGSAMLLDATSIQSRTLGATTEGTGSYITGSTNTATKLALSPRETPQSVSVVTRRQMDDQNMQSLDDVARAATGINTVKDFGTERSRYFSRGFQVNDLQYDGVPSSISESFSMDVTSVNNMAIYDRVEFVRGANGLMQGAGSPSAAINLVRKRPGDTYQMKAEIGAGSWDNYRGQIDVGGPLNAEGTLRGRTVMLYSAGNSFVDRANKDNQLFYAIGEADLSDWTTVSLGTVLQKDNNGGYDWGGLPTQKSGSFYPFSRSTSFAPGWAHLNKINRTVFGDVRHEFNEDWKLTVNGSMTWSNADFLALYGTNVGNDQLQLRTNDTKYDDEQISLDAALNGAFDLFGRKHELVFGATARKDRFINESRYNNNPTTVDILDFDPHLVATPTYSGERVQYRAVRKDKGVYAATRLNATDDLHVILGSRLSSVKYESPDEMEPFEEKNKIIPYGGIVYDVTDNTSVYASYTEIYQLQANYGLDNKLLSPITGTNYEVGIKNEFLGGRVNTAIALFQVDQNHMPQVISGAQRVCGPTRASSCYEEGGKVRNRGFDIEVGGEVLPQWNVMAGYTYSHPEYVAGAKKGTDYSTETAPQRLFKVSTNYQLPGRFQDWRVGGNVYHQSKIYLGDVKQSAYNLVDLNTQYKINNNLSVQLNLNNVFDKKYYSSVFNSNLGNYFGAPRNFGLTLRYEN</sequence>
<evidence type="ECO:0000256" key="2">
    <source>
        <dbReference type="ARBA" id="ARBA00009810"/>
    </source>
</evidence>
<evidence type="ECO:0000259" key="17">
    <source>
        <dbReference type="SMART" id="SM00965"/>
    </source>
</evidence>
<gene>
    <name evidence="18" type="ORF">D0894_07840</name>
</gene>